<dbReference type="PANTHER" id="PTHR48207">
    <property type="entry name" value="SUCCINATE--HYDROXYMETHYLGLUTARATE COA-TRANSFERASE"/>
    <property type="match status" value="1"/>
</dbReference>
<dbReference type="PANTHER" id="PTHR48207:SF4">
    <property type="entry name" value="BLL6097 PROTEIN"/>
    <property type="match status" value="1"/>
</dbReference>
<evidence type="ECO:0000313" key="3">
    <source>
        <dbReference type="Proteomes" id="UP001244295"/>
    </source>
</evidence>
<dbReference type="Pfam" id="PF02515">
    <property type="entry name" value="CoA_transf_3"/>
    <property type="match status" value="1"/>
</dbReference>
<evidence type="ECO:0000313" key="2">
    <source>
        <dbReference type="EMBL" id="MDP9926235.1"/>
    </source>
</evidence>
<accession>A0AAW8E2X9</accession>
<reference evidence="2" key="1">
    <citation type="submission" date="2023-07" db="EMBL/GenBank/DDBJ databases">
        <title>Sorghum-associated microbial communities from plants grown in Nebraska, USA.</title>
        <authorList>
            <person name="Schachtman D."/>
        </authorList>
    </citation>
    <scope>NUCLEOTIDE SEQUENCE</scope>
    <source>
        <strain evidence="2">DS2795</strain>
    </source>
</reference>
<gene>
    <name evidence="2" type="ORF">J2W25_005282</name>
</gene>
<comment type="caution">
    <text evidence="2">The sequence shown here is derived from an EMBL/GenBank/DDBJ whole genome shotgun (WGS) entry which is preliminary data.</text>
</comment>
<dbReference type="SUPFAM" id="SSF89796">
    <property type="entry name" value="CoA-transferase family III (CaiB/BaiF)"/>
    <property type="match status" value="1"/>
</dbReference>
<dbReference type="InterPro" id="IPR023606">
    <property type="entry name" value="CoA-Trfase_III_dom_1_sf"/>
</dbReference>
<dbReference type="InterPro" id="IPR044855">
    <property type="entry name" value="CoA-Trfase_III_dom3_sf"/>
</dbReference>
<dbReference type="RefSeq" id="WP_307638033.1">
    <property type="nucleotide sequence ID" value="NZ_JAUSRR010000010.1"/>
</dbReference>
<dbReference type="EC" id="2.8.3.16" evidence="2"/>
<organism evidence="2 3">
    <name type="scientific">Variovorax boronicumulans</name>
    <dbReference type="NCBI Taxonomy" id="436515"/>
    <lineage>
        <taxon>Bacteria</taxon>
        <taxon>Pseudomonadati</taxon>
        <taxon>Pseudomonadota</taxon>
        <taxon>Betaproteobacteria</taxon>
        <taxon>Burkholderiales</taxon>
        <taxon>Comamonadaceae</taxon>
        <taxon>Variovorax</taxon>
    </lineage>
</organism>
<dbReference type="Proteomes" id="UP001244295">
    <property type="component" value="Unassembled WGS sequence"/>
</dbReference>
<keyword evidence="1 2" id="KW-0808">Transferase</keyword>
<dbReference type="Gene3D" id="3.40.50.10540">
    <property type="entry name" value="Crotonobetainyl-coa:carnitine coa-transferase, domain 1"/>
    <property type="match status" value="1"/>
</dbReference>
<protein>
    <submittedName>
        <fullName evidence="2">Formyl-CoA transferase</fullName>
        <ecNumber evidence="2">2.8.3.16</ecNumber>
    </submittedName>
</protein>
<dbReference type="EMBL" id="JAUSRR010000010">
    <property type="protein sequence ID" value="MDP9926235.1"/>
    <property type="molecule type" value="Genomic_DNA"/>
</dbReference>
<proteinExistence type="predicted"/>
<dbReference type="InterPro" id="IPR003673">
    <property type="entry name" value="CoA-Trfase_fam_III"/>
</dbReference>
<dbReference type="Gene3D" id="3.30.1540.10">
    <property type="entry name" value="formyl-coa transferase, domain 3"/>
    <property type="match status" value="1"/>
</dbReference>
<dbReference type="InterPro" id="IPR050483">
    <property type="entry name" value="CoA-transferase_III_domain"/>
</dbReference>
<name>A0AAW8E2X9_9BURK</name>
<evidence type="ECO:0000256" key="1">
    <source>
        <dbReference type="ARBA" id="ARBA00022679"/>
    </source>
</evidence>
<dbReference type="AlphaFoldDB" id="A0AAW8E2X9"/>
<sequence>MTPPPLFRGALEGVKVLDLSSVVLGPLASQMLADMGADVIKVEAPQGDLARSVGPARHKGMSSLYLSCNRNKRSLVLDLKQPAAREVLDTLVRGSDVLVHSVRTDAAARIGIDAARLLELNPRLVSAHVKGFSDEGPYAGLPAFDDIIQAASGLAQLQSIYTGEPRYMPALVADKTTALYAAYAIVTALFHRERSGQGQAVDVPMFETMTAFNMVEHLWGHTFQPPIDDMVYGSIRSGVRKPFRTADGYIALVPYTDAQWLRFFEVMGRPELREDERFATLAARVRNHTVVFGELERATGARTTAEWVAAFRQADIPAMPIQTLQQLPDDPQLKASGLWHDAEHPTEGTLRFPGVPFTLSATPGGVQRLAPSLGEHTDEVLEEFGFERAAVDALVTAGVVARA</sequence>
<dbReference type="GO" id="GO:0033608">
    <property type="term" value="F:formyl-CoA transferase activity"/>
    <property type="evidence" value="ECO:0007669"/>
    <property type="project" value="UniProtKB-EC"/>
</dbReference>